<reference evidence="1 2" key="1">
    <citation type="journal article" date="2014" name="Nat. Genet.">
        <title>Genome sequence of the hot pepper provides insights into the evolution of pungency in Capsicum species.</title>
        <authorList>
            <person name="Kim S."/>
            <person name="Park M."/>
            <person name="Yeom S.I."/>
            <person name="Kim Y.M."/>
            <person name="Lee J.M."/>
            <person name="Lee H.A."/>
            <person name="Seo E."/>
            <person name="Choi J."/>
            <person name="Cheong K."/>
            <person name="Kim K.T."/>
            <person name="Jung K."/>
            <person name="Lee G.W."/>
            <person name="Oh S.K."/>
            <person name="Bae C."/>
            <person name="Kim S.B."/>
            <person name="Lee H.Y."/>
            <person name="Kim S.Y."/>
            <person name="Kim M.S."/>
            <person name="Kang B.C."/>
            <person name="Jo Y.D."/>
            <person name="Yang H.B."/>
            <person name="Jeong H.J."/>
            <person name="Kang W.H."/>
            <person name="Kwon J.K."/>
            <person name="Shin C."/>
            <person name="Lim J.Y."/>
            <person name="Park J.H."/>
            <person name="Huh J.H."/>
            <person name="Kim J.S."/>
            <person name="Kim B.D."/>
            <person name="Cohen O."/>
            <person name="Paran I."/>
            <person name="Suh M.C."/>
            <person name="Lee S.B."/>
            <person name="Kim Y.K."/>
            <person name="Shin Y."/>
            <person name="Noh S.J."/>
            <person name="Park J."/>
            <person name="Seo Y.S."/>
            <person name="Kwon S.Y."/>
            <person name="Kim H.A."/>
            <person name="Park J.M."/>
            <person name="Kim H.J."/>
            <person name="Choi S.B."/>
            <person name="Bosland P.W."/>
            <person name="Reeves G."/>
            <person name="Jo S.H."/>
            <person name="Lee B.W."/>
            <person name="Cho H.T."/>
            <person name="Choi H.S."/>
            <person name="Lee M.S."/>
            <person name="Yu Y."/>
            <person name="Do Choi Y."/>
            <person name="Park B.S."/>
            <person name="van Deynze A."/>
            <person name="Ashrafi H."/>
            <person name="Hill T."/>
            <person name="Kim W.T."/>
            <person name="Pai H.S."/>
            <person name="Ahn H.K."/>
            <person name="Yeam I."/>
            <person name="Giovannoni J.J."/>
            <person name="Rose J.K."/>
            <person name="Sorensen I."/>
            <person name="Lee S.J."/>
            <person name="Kim R.W."/>
            <person name="Choi I.Y."/>
            <person name="Choi B.S."/>
            <person name="Lim J.S."/>
            <person name="Lee Y.H."/>
            <person name="Choi D."/>
        </authorList>
    </citation>
    <scope>NUCLEOTIDE SEQUENCE [LARGE SCALE GENOMIC DNA]</scope>
    <source>
        <strain evidence="2">cv. CM334</strain>
    </source>
</reference>
<dbReference type="STRING" id="4072.A0A2G2YLY1"/>
<dbReference type="EMBL" id="AYRZ02000010">
    <property type="protein sequence ID" value="PHT70714.1"/>
    <property type="molecule type" value="Genomic_DNA"/>
</dbReference>
<dbReference type="Proteomes" id="UP000222542">
    <property type="component" value="Unassembled WGS sequence"/>
</dbReference>
<keyword evidence="2" id="KW-1185">Reference proteome</keyword>
<dbReference type="AlphaFoldDB" id="A0A2G2YLY1"/>
<accession>A0A2G2YLY1</accession>
<gene>
    <name evidence="1" type="ORF">T459_25818</name>
</gene>
<reference evidence="1 2" key="2">
    <citation type="journal article" date="2017" name="Genome Biol.">
        <title>New reference genome sequences of hot pepper reveal the massive evolution of plant disease-resistance genes by retroduplication.</title>
        <authorList>
            <person name="Kim S."/>
            <person name="Park J."/>
            <person name="Yeom S.I."/>
            <person name="Kim Y.M."/>
            <person name="Seo E."/>
            <person name="Kim K.T."/>
            <person name="Kim M.S."/>
            <person name="Lee J.M."/>
            <person name="Cheong K."/>
            <person name="Shin H.S."/>
            <person name="Kim S.B."/>
            <person name="Han K."/>
            <person name="Lee J."/>
            <person name="Park M."/>
            <person name="Lee H.A."/>
            <person name="Lee H.Y."/>
            <person name="Lee Y."/>
            <person name="Oh S."/>
            <person name="Lee J.H."/>
            <person name="Choi E."/>
            <person name="Choi E."/>
            <person name="Lee S.E."/>
            <person name="Jeon J."/>
            <person name="Kim H."/>
            <person name="Choi G."/>
            <person name="Song H."/>
            <person name="Lee J."/>
            <person name="Lee S.C."/>
            <person name="Kwon J.K."/>
            <person name="Lee H.Y."/>
            <person name="Koo N."/>
            <person name="Hong Y."/>
            <person name="Kim R.W."/>
            <person name="Kang W.H."/>
            <person name="Huh J.H."/>
            <person name="Kang B.C."/>
            <person name="Yang T.J."/>
            <person name="Lee Y.H."/>
            <person name="Bennetzen J.L."/>
            <person name="Choi D."/>
        </authorList>
    </citation>
    <scope>NUCLEOTIDE SEQUENCE [LARGE SCALE GENOMIC DNA]</scope>
    <source>
        <strain evidence="2">cv. CM334</strain>
    </source>
</reference>
<sequence length="125" mass="14147">MTTCASDVFMPPDTRRSPKVLTVLDGRLCPLKIQDEKIGYSGVEFWIVNTDIQPPLMEVKLNGWVRKKKSKYLCNYLVKSHVSLIHWTPSSAIRALELMQKCAKMTHFVAGLGAKSEQRPVEVSK</sequence>
<dbReference type="Gramene" id="PHT70714">
    <property type="protein sequence ID" value="PHT70714"/>
    <property type="gene ID" value="T459_25818"/>
</dbReference>
<evidence type="ECO:0000313" key="1">
    <source>
        <dbReference type="EMBL" id="PHT70714.1"/>
    </source>
</evidence>
<proteinExistence type="predicted"/>
<protein>
    <submittedName>
        <fullName evidence="1">Uncharacterized protein</fullName>
    </submittedName>
</protein>
<organism evidence="1 2">
    <name type="scientific">Capsicum annuum</name>
    <name type="common">Capsicum pepper</name>
    <dbReference type="NCBI Taxonomy" id="4072"/>
    <lineage>
        <taxon>Eukaryota</taxon>
        <taxon>Viridiplantae</taxon>
        <taxon>Streptophyta</taxon>
        <taxon>Embryophyta</taxon>
        <taxon>Tracheophyta</taxon>
        <taxon>Spermatophyta</taxon>
        <taxon>Magnoliopsida</taxon>
        <taxon>eudicotyledons</taxon>
        <taxon>Gunneridae</taxon>
        <taxon>Pentapetalae</taxon>
        <taxon>asterids</taxon>
        <taxon>lamiids</taxon>
        <taxon>Solanales</taxon>
        <taxon>Solanaceae</taxon>
        <taxon>Solanoideae</taxon>
        <taxon>Capsiceae</taxon>
        <taxon>Capsicum</taxon>
    </lineage>
</organism>
<evidence type="ECO:0000313" key="2">
    <source>
        <dbReference type="Proteomes" id="UP000222542"/>
    </source>
</evidence>
<name>A0A2G2YLY1_CAPAN</name>
<comment type="caution">
    <text evidence="1">The sequence shown here is derived from an EMBL/GenBank/DDBJ whole genome shotgun (WGS) entry which is preliminary data.</text>
</comment>